<protein>
    <submittedName>
        <fullName evidence="1">Gamma-glutamyltransferase 2. Threonine peptidase. MEROPS family T03</fullName>
    </submittedName>
</protein>
<dbReference type="AlphaFoldDB" id="A0A1Y6B5S9"/>
<reference evidence="1 2" key="1">
    <citation type="submission" date="2017-04" db="EMBL/GenBank/DDBJ databases">
        <authorList>
            <person name="Afonso C.L."/>
            <person name="Miller P.J."/>
            <person name="Scott M.A."/>
            <person name="Spackman E."/>
            <person name="Goraichik I."/>
            <person name="Dimitrov K.M."/>
            <person name="Suarez D.L."/>
            <person name="Swayne D.E."/>
        </authorList>
    </citation>
    <scope>NUCLEOTIDE SEQUENCE [LARGE SCALE GENOMIC DNA]</scope>
    <source>
        <strain evidence="1 2">USBA 355</strain>
    </source>
</reference>
<accession>A0A1Y6B5S9</accession>
<dbReference type="Gene3D" id="3.60.20.40">
    <property type="match status" value="1"/>
</dbReference>
<dbReference type="RefSeq" id="WP_085120930.1">
    <property type="nucleotide sequence ID" value="NZ_FWZX01000001.1"/>
</dbReference>
<dbReference type="InterPro" id="IPR052896">
    <property type="entry name" value="GGT-like_enzyme"/>
</dbReference>
<name>A0A1Y6B5S9_9PROT</name>
<dbReference type="InterPro" id="IPR029055">
    <property type="entry name" value="Ntn_hydrolases_N"/>
</dbReference>
<keyword evidence="1" id="KW-0808">Transferase</keyword>
<dbReference type="PANTHER" id="PTHR43881">
    <property type="entry name" value="GAMMA-GLUTAMYLTRANSPEPTIDASE (AFU_ORTHOLOGUE AFUA_4G13580)"/>
    <property type="match status" value="1"/>
</dbReference>
<organism evidence="1 2">
    <name type="scientific">Tistlia consotensis USBA 355</name>
    <dbReference type="NCBI Taxonomy" id="560819"/>
    <lineage>
        <taxon>Bacteria</taxon>
        <taxon>Pseudomonadati</taxon>
        <taxon>Pseudomonadota</taxon>
        <taxon>Alphaproteobacteria</taxon>
        <taxon>Rhodospirillales</taxon>
        <taxon>Rhodovibrionaceae</taxon>
        <taxon>Tistlia</taxon>
    </lineage>
</organism>
<dbReference type="Pfam" id="PF01019">
    <property type="entry name" value="G_glu_transpept"/>
    <property type="match status" value="1"/>
</dbReference>
<evidence type="ECO:0000313" key="2">
    <source>
        <dbReference type="Proteomes" id="UP000192917"/>
    </source>
</evidence>
<dbReference type="SUPFAM" id="SSF56235">
    <property type="entry name" value="N-terminal nucleophile aminohydrolases (Ntn hydrolases)"/>
    <property type="match status" value="1"/>
</dbReference>
<dbReference type="Gene3D" id="1.10.246.130">
    <property type="match status" value="1"/>
</dbReference>
<dbReference type="GO" id="GO:0016740">
    <property type="term" value="F:transferase activity"/>
    <property type="evidence" value="ECO:0007669"/>
    <property type="project" value="UniProtKB-KW"/>
</dbReference>
<dbReference type="PRINTS" id="PR01210">
    <property type="entry name" value="GGTRANSPTASE"/>
</dbReference>
<dbReference type="Proteomes" id="UP000192917">
    <property type="component" value="Unassembled WGS sequence"/>
</dbReference>
<gene>
    <name evidence="1" type="ORF">SAMN05428998_101607</name>
</gene>
<proteinExistence type="predicted"/>
<dbReference type="STRING" id="560819.SAMN05428998_101607"/>
<dbReference type="InterPro" id="IPR043138">
    <property type="entry name" value="GGT_lsub"/>
</dbReference>
<dbReference type="PANTHER" id="PTHR43881:SF5">
    <property type="entry name" value="GAMMA-GLUTAMYLTRANSPEPTIDASE"/>
    <property type="match status" value="1"/>
</dbReference>
<keyword evidence="2" id="KW-1185">Reference proteome</keyword>
<evidence type="ECO:0000313" key="1">
    <source>
        <dbReference type="EMBL" id="SME93767.1"/>
    </source>
</evidence>
<sequence>MLQSLMAYRGMATAPHHLAAQAGLSVLREGGNAVEAMVAMASTIAVVYPHMNGLGGDGFWLIAAPGKAPVAIEACGTAAAAATPALYEGHAAVPTRGPLAANTVAGAVDGWRVALEVSKGWGGRLPLGRLLEEALWHAREGVAVTESQARLTLGKLDELLGLPGFAETFLLDGRPPAPGERLRQPGLAATLERLAEAGLDDFYRGELAAAIGAGLQAAGSPVAAADLAGYRARRVAPLTVELAAGRLHNLPPPTQGLASLAILALYERMAAEAPEGFDFLHRLVEATKRAFLIRDRVVGDPEAMTEDPAACLTDAALDAELAAIDRRRAAPWPQPLPGEGDTIWMGAIDGEGRAVSFIQSLYWEFGSGVTLADLGLVWQNRGAAFQLQPGSPRSLVPGRRPFHTLNPALARLSDGSTLVYGCMGGEGQPQTQAAVFARHALHGIGLQRAVSRPRWLLGRTWGAESVTLKLESRFDPALIEALAAAGHAVEPVGAYDEVMGHAGAIRLYPDGRLEGAADPRSDGSVAGF</sequence>
<dbReference type="EMBL" id="FWZX01000001">
    <property type="protein sequence ID" value="SME93767.1"/>
    <property type="molecule type" value="Genomic_DNA"/>
</dbReference>
<dbReference type="InterPro" id="IPR043137">
    <property type="entry name" value="GGT_ssub_C"/>
</dbReference>